<feature type="compositionally biased region" description="Basic and acidic residues" evidence="1">
    <location>
        <begin position="378"/>
        <end position="387"/>
    </location>
</feature>
<feature type="compositionally biased region" description="Basic and acidic residues" evidence="1">
    <location>
        <begin position="520"/>
        <end position="540"/>
    </location>
</feature>
<feature type="compositionally biased region" description="Basic and acidic residues" evidence="1">
    <location>
        <begin position="737"/>
        <end position="755"/>
    </location>
</feature>
<feature type="compositionally biased region" description="Polar residues" evidence="1">
    <location>
        <begin position="821"/>
        <end position="831"/>
    </location>
</feature>
<feature type="compositionally biased region" description="Acidic residues" evidence="1">
    <location>
        <begin position="37"/>
        <end position="48"/>
    </location>
</feature>
<feature type="compositionally biased region" description="Basic and acidic residues" evidence="1">
    <location>
        <begin position="76"/>
        <end position="88"/>
    </location>
</feature>
<dbReference type="Proteomes" id="UP000192596">
    <property type="component" value="Unassembled WGS sequence"/>
</dbReference>
<feature type="domain" description="AB hydrolase-1" evidence="2">
    <location>
        <begin position="3103"/>
        <end position="3348"/>
    </location>
</feature>
<feature type="compositionally biased region" description="Pro residues" evidence="1">
    <location>
        <begin position="58"/>
        <end position="69"/>
    </location>
</feature>
<feature type="compositionally biased region" description="Basic and acidic residues" evidence="1">
    <location>
        <begin position="186"/>
        <end position="201"/>
    </location>
</feature>
<feature type="compositionally biased region" description="Low complexity" evidence="1">
    <location>
        <begin position="250"/>
        <end position="262"/>
    </location>
</feature>
<feature type="region of interest" description="Disordered" evidence="1">
    <location>
        <begin position="566"/>
        <end position="600"/>
    </location>
</feature>
<feature type="compositionally biased region" description="Low complexity" evidence="1">
    <location>
        <begin position="1844"/>
        <end position="1856"/>
    </location>
</feature>
<reference evidence="4" key="1">
    <citation type="submission" date="2017-03" db="EMBL/GenBank/DDBJ databases">
        <title>Genomes of endolithic fungi from Antarctica.</title>
        <authorList>
            <person name="Coleine C."/>
            <person name="Masonjones S."/>
            <person name="Stajich J.E."/>
        </authorList>
    </citation>
    <scope>NUCLEOTIDE SEQUENCE [LARGE SCALE GENOMIC DNA]</scope>
    <source>
        <strain evidence="4">CCFEE 5527</strain>
    </source>
</reference>
<feature type="region of interest" description="Disordered" evidence="1">
    <location>
        <begin position="1052"/>
        <end position="1188"/>
    </location>
</feature>
<feature type="region of interest" description="Disordered" evidence="1">
    <location>
        <begin position="2167"/>
        <end position="2208"/>
    </location>
</feature>
<feature type="compositionally biased region" description="Basic and acidic residues" evidence="1">
    <location>
        <begin position="1780"/>
        <end position="1789"/>
    </location>
</feature>
<feature type="region of interest" description="Disordered" evidence="1">
    <location>
        <begin position="2052"/>
        <end position="2155"/>
    </location>
</feature>
<feature type="compositionally biased region" description="Low complexity" evidence="1">
    <location>
        <begin position="1712"/>
        <end position="1728"/>
    </location>
</feature>
<dbReference type="InterPro" id="IPR029058">
    <property type="entry name" value="AB_hydrolase_fold"/>
</dbReference>
<feature type="compositionally biased region" description="Basic and acidic residues" evidence="1">
    <location>
        <begin position="1618"/>
        <end position="1629"/>
    </location>
</feature>
<feature type="region of interest" description="Disordered" evidence="1">
    <location>
        <begin position="1"/>
        <end position="278"/>
    </location>
</feature>
<accession>A0A1V8SNW9</accession>
<feature type="compositionally biased region" description="Basic and acidic residues" evidence="1">
    <location>
        <begin position="1676"/>
        <end position="1686"/>
    </location>
</feature>
<feature type="compositionally biased region" description="Low complexity" evidence="1">
    <location>
        <begin position="857"/>
        <end position="875"/>
    </location>
</feature>
<feature type="compositionally biased region" description="Low complexity" evidence="1">
    <location>
        <begin position="2062"/>
        <end position="2075"/>
    </location>
</feature>
<dbReference type="PANTHER" id="PTHR43798">
    <property type="entry name" value="MONOACYLGLYCEROL LIPASE"/>
    <property type="match status" value="1"/>
</dbReference>
<dbReference type="SUPFAM" id="SSF53474">
    <property type="entry name" value="alpha/beta-Hydrolases"/>
    <property type="match status" value="1"/>
</dbReference>
<dbReference type="PANTHER" id="PTHR43798:SF24">
    <property type="entry name" value="CIS-3-ALKYL-4-ALKYLOXETAN-2-ONE DECARBOXYLASE"/>
    <property type="match status" value="1"/>
</dbReference>
<feature type="compositionally biased region" description="Polar residues" evidence="1">
    <location>
        <begin position="2447"/>
        <end position="2458"/>
    </location>
</feature>
<feature type="region of interest" description="Disordered" evidence="1">
    <location>
        <begin position="1288"/>
        <end position="1447"/>
    </location>
</feature>
<feature type="compositionally biased region" description="Basic and acidic residues" evidence="1">
    <location>
        <begin position="1903"/>
        <end position="1919"/>
    </location>
</feature>
<feature type="compositionally biased region" description="Polar residues" evidence="1">
    <location>
        <begin position="395"/>
        <end position="410"/>
    </location>
</feature>
<feature type="compositionally biased region" description="Polar residues" evidence="1">
    <location>
        <begin position="2582"/>
        <end position="2595"/>
    </location>
</feature>
<dbReference type="STRING" id="1507870.A0A1V8SNW9"/>
<feature type="compositionally biased region" description="Low complexity" evidence="1">
    <location>
        <begin position="1810"/>
        <end position="1830"/>
    </location>
</feature>
<feature type="region of interest" description="Disordered" evidence="1">
    <location>
        <begin position="378"/>
        <end position="473"/>
    </location>
</feature>
<name>A0A1V8SNW9_9PEZI</name>
<feature type="region of interest" description="Disordered" evidence="1">
    <location>
        <begin position="294"/>
        <end position="325"/>
    </location>
</feature>
<dbReference type="InParanoid" id="A0A1V8SNW9"/>
<feature type="region of interest" description="Disordered" evidence="1">
    <location>
        <begin position="942"/>
        <end position="1020"/>
    </location>
</feature>
<organism evidence="3 4">
    <name type="scientific">Cryoendolithus antarcticus</name>
    <dbReference type="NCBI Taxonomy" id="1507870"/>
    <lineage>
        <taxon>Eukaryota</taxon>
        <taxon>Fungi</taxon>
        <taxon>Dikarya</taxon>
        <taxon>Ascomycota</taxon>
        <taxon>Pezizomycotina</taxon>
        <taxon>Dothideomycetes</taxon>
        <taxon>Dothideomycetidae</taxon>
        <taxon>Cladosporiales</taxon>
        <taxon>Cladosporiaceae</taxon>
        <taxon>Cryoendolithus</taxon>
    </lineage>
</organism>
<feature type="compositionally biased region" description="Low complexity" evidence="1">
    <location>
        <begin position="2732"/>
        <end position="2776"/>
    </location>
</feature>
<feature type="compositionally biased region" description="Polar residues" evidence="1">
    <location>
        <begin position="2415"/>
        <end position="2427"/>
    </location>
</feature>
<dbReference type="InterPro" id="IPR000073">
    <property type="entry name" value="AB_hydrolase_1"/>
</dbReference>
<feature type="compositionally biased region" description="Basic and acidic residues" evidence="1">
    <location>
        <begin position="1288"/>
        <end position="1298"/>
    </location>
</feature>
<feature type="compositionally biased region" description="Low complexity" evidence="1">
    <location>
        <begin position="2893"/>
        <end position="2905"/>
    </location>
</feature>
<feature type="compositionally biased region" description="Basic and acidic residues" evidence="1">
    <location>
        <begin position="1401"/>
        <end position="1416"/>
    </location>
</feature>
<feature type="compositionally biased region" description="Polar residues" evidence="1">
    <location>
        <begin position="2850"/>
        <end position="2866"/>
    </location>
</feature>
<feature type="compositionally biased region" description="Polar residues" evidence="1">
    <location>
        <begin position="2927"/>
        <end position="2938"/>
    </location>
</feature>
<evidence type="ECO:0000259" key="2">
    <source>
        <dbReference type="Pfam" id="PF00561"/>
    </source>
</evidence>
<feature type="compositionally biased region" description="Basic and acidic residues" evidence="1">
    <location>
        <begin position="2836"/>
        <end position="2846"/>
    </location>
</feature>
<feature type="region of interest" description="Disordered" evidence="1">
    <location>
        <begin position="1229"/>
        <end position="1260"/>
    </location>
</feature>
<feature type="compositionally biased region" description="Polar residues" evidence="1">
    <location>
        <begin position="999"/>
        <end position="1020"/>
    </location>
</feature>
<feature type="region of interest" description="Disordered" evidence="1">
    <location>
        <begin position="618"/>
        <end position="755"/>
    </location>
</feature>
<evidence type="ECO:0000256" key="1">
    <source>
        <dbReference type="SAM" id="MobiDB-lite"/>
    </source>
</evidence>
<feature type="compositionally biased region" description="Polar residues" evidence="1">
    <location>
        <begin position="1862"/>
        <end position="1883"/>
    </location>
</feature>
<feature type="compositionally biased region" description="Polar residues" evidence="1">
    <location>
        <begin position="2088"/>
        <end position="2103"/>
    </location>
</feature>
<protein>
    <recommendedName>
        <fullName evidence="2">AB hydrolase-1 domain-containing protein</fullName>
    </recommendedName>
</protein>
<feature type="compositionally biased region" description="Polar residues" evidence="1">
    <location>
        <begin position="448"/>
        <end position="462"/>
    </location>
</feature>
<keyword evidence="4" id="KW-1185">Reference proteome</keyword>
<dbReference type="EMBL" id="NAJO01000034">
    <property type="protein sequence ID" value="OQO00754.1"/>
    <property type="molecule type" value="Genomic_DNA"/>
</dbReference>
<feature type="compositionally biased region" description="Basic and acidic residues" evidence="1">
    <location>
        <begin position="1832"/>
        <end position="1842"/>
    </location>
</feature>
<feature type="region of interest" description="Disordered" evidence="1">
    <location>
        <begin position="1529"/>
        <end position="1563"/>
    </location>
</feature>
<feature type="region of interest" description="Disordered" evidence="1">
    <location>
        <begin position="2323"/>
        <end position="2524"/>
    </location>
</feature>
<sequence length="3372" mass="361348">MARPNPNGDGQPPMSFKTVPGRNPTQKWNQAPSYNYDGDDWGGFDPYDEYAREDDHPAPPARGPQPPYAQPARRQNSFDRGVDNERRQFSSGYGPPEAARRGSPAASASSRVSQDSGRTGSDFAAKSARVFSNPAQVPAPLNMRGSPAPSAGPPRLNSFGSDSAPPENLSSSAKAEKPLPFIRPADIYKRMAEQRERERQSQDGGRPSMDSVQRDTTSPPQMPAALASDRSGNGSPSSGMRRLSLDPVNETTEATPSTAAPSLLPVPERPQSSERAYSGFKVDNPILARALGAEVAQPAASRNSIESVGGLDQEDNQPRLPPVSRISGFGNFGSFLQSDTAPATSAVPALAQSAAPVTRSVDPAAEILAERHQEVPAHVLGRAEQEHAAGVPATEYNTNDITDASRSASSHDPAAEILAKRHQEVPAHSLGRGTHEHAGGSFAPADITSRTSQGPRFTSSQDPPADILAERHQGVPAQSLGRVTQEHAGGVLPPTVANASAGPTNDSQSAPSYDAAAEILAERQRHAPAEHLGRAAHEHPAGLAHQPSAGYRSMVNRAFDSKADATGLTPMASRDTLHTDSADGVGRSNTTSTASISPIMSHMPSAGITQMKQRDNVVSPIAEESRPESRIASDATIRASSHSRGIARKPSPSLASAADPNFEPGYRRSMNAPSPGNSPARTPALEDANTRRISGPQIAERHAAEPSDVPPEAPELPGVILAPLETPASEAPPTLDTYRDLPTKTRDRSGTDYSMREADMAQQVSNAPDKVASPVIAEAAAFNQDQYLRTHPAPASPGPNSPSAIGAGFSKPGFGVPRATTPGSGRNSPVPGNNGGSYPRVKAIVDQYHQIDDASRRNSTASVSSSKSSWSNFRGSTEDLPGLKRKTTEGSMLSSDRVESPVDARDETPSNISAASPTRPFLADANRLESFRPQLPGQWVSYAPTPVSEDMPATPPVAPVHYATPQMNEPHHDQLPESPPTPRIEQSREPEAVDFTPNPKKSQFRSSDTPTITDGKSPTATLASLKTAGDALGAAFMSSVGYGSHETRDFAAPKAPAAPVDVPEMRPHRETGNVFRPSAPELNRGYSEAPSFASDITNITAVSRSSSRPPTPPAKDTPGPSLAPAVASGGDRPISSYFSGAEPATPAPLKFIRQGQNAASDSSNDRPKFMPSLSTDTSASDLESDRLRKDIVRSLGAEKVEKMKRESIMEDVERTEDALAAPANARAIESGQSLQPVHESVASDARSALPSQSTQAKPGFLDQRFSWENRPAGGLYAPMAVVGELEGDEGRASYERPRSAQGLHVINTAVGVPSEPSTADTPKPILGAMEGPMQAPALTVNDASPAFDGDEGPSYGSHAGGQSAERDLVSPITKSQENLGLHNRLSGDGSLADMAPSPISEPDHDHFDSIDSRAGHPDTAASTSLPAVDASSPASSGKAATRQSGSRIPPFREILAIKSTPDRIQAYSSTRETFANMNTGLNDWVSAMMAQHPEHADVATRPPLNPSATIGRGRGHKPTASIANFTKQFTGGAEGPGPSERKASNPAGYAAMRPKTGGGEGSGVDVKELQMKGKDMMKSAGAGAKGLFAKGKSRNVEVIRSPADAMPVPEMPSPMLDVRNDYEKKEPADRSTSGVGMGQGTRSVPEKESRGEPAKAGADAGMLGVSSSGITALVAKDVDAQREPLHEPSPLPALASGQDSTPRGMLGGDGYADTSASDNAASAMTAPALAHPKDQRSTALTGQNLDVPAAAGQDSSQAFPDAVPASMSPGAQAHGAGPTDTKEPGRESARSVPLTLYSRTPERDFPPEALPAALATPTSPSFPSSATPTTDQPRRSILERLRAASRSASRSATRSRPGSLVIDTSTPTQGSSRTPSRPNSTVLAQKPILVPSADDAIPAISDSLRRRSEERSRSRSREKSRSRRASMRGSEVWAQSREQLAAMPVPTTPSNNRRREAWEDDEGVSGATSGVLERSERLGILPSPTTLNESPEKIRRGSGLGATHRDLQGMGALDAETLPHANEVPADSSRALEAPVQQIMRPSASLVGQEAFDAAFDAGEGSPSPDAIAAPAIRPTQERSFSARDFLPSQQRNRQSRPASPSGSPMKETPSHVPVDDDELYDVTPTVHEPAGRVPAEADELYDVTPTGSRGLVSDRDRFFSAEDLRGERGQQAFIGPHPVVGSPHEQQMEAAEHTQGGQGNDMVSPLPGYAAPRTFAGAADNHSLVSAQSEHYHDAYEERVRRAGSHRSSVSSITQPSLLAAPLALGRAEENASTSTLHAESEIATPTPATMHDQPIAAAAFLPSPEALERAHSPDVQPVAALNVPRQRLMPDSQQGQLDDRPMSYLPLGTDDTGAPLQETLTRGEAEGSLTPVQRLSPERENLTAGFAPQGSSRKVESSVQPPNTRAFGPEEGTATNADSWPQQLNRDVEDYAQPSAAQPLDSREYMTTTAPMQSSVYRPAVSRTPSDYDRVRMPQPRQDAQVVPPMPTRDDSPPKRLSYYRGPPETSIAGIPPPSQLHENYDGLIDPQVDNMAAELARNERPQLYEKRRSGIWNSMRRNTSDYSREGSLVALSPEPVRSKTVTKQRASTTPMESSAPKKKRFSGLGSVFGRSNTKTNVTNKPNKLTKTQPRAPSPVQRHAPTQAAYPPRATRDYDAYEAQQMKQYTRPAVVPGYQRPPQAPYEEPHMSSPYAEKQPSVPSSGNGAQPRRSFTEPATPYEWYGPQHQNLGSRASAPMSSDSDAPQPIRQLHSAQQQPQSRPAQQQCRSPSPQQPYQSPPPQQQYPAPPPKQPSQPLQRDMPAQQIAQNTPPIRRSYDQSQYPSLNGIPMITRDAPATREGPEPRRATYGSGSSYTNDSFPQTQGRQELAAQPAPESRRTTYGNDNFPQAPGRQDYQTQYWQQRQPADQRYASPPPVSAVSGGASRWQMSPMSATSGGEQERWPSAPQHSIGNGPRAASWGPQQVESGPRQFNGPPPAALGASRSPPPRDPRRSGQYEQNGISRPPYDSQELRDRNAYPSPPPDEQVIRPPQSRYSQPPPQHNVRAQQYAPVYHEERLLTYQRGSSGYSGRRDDAGVTEEQLMNMRGASYPGQEWRPDLQGTIFLHGNPTSSYIWRNIIPHVSPVVRCIAPDLVGMGKSGKPDIAYRFVDHVRYLDAFFGAVVADGPVAIIAQDWGSALGLHWAYRNQDRIAGLALMEFIRPFPSWDDAGGAQAQEVFKRFRDPVVGRKLIVDDNVFVKVLLPGGVVRGLTGEEQAYYEAPFPTAASREPVWRWPNEIPIESHPKDVWDIATQYHEWLLETATPKLVFWATPGAFIKPEKASEYATKLKNVAMFDLGEGRHYLQEDHPHEIGVRVNEFIGRVLDQQATSSPL</sequence>
<feature type="compositionally biased region" description="Pro residues" evidence="1">
    <location>
        <begin position="2777"/>
        <end position="2793"/>
    </location>
</feature>
<feature type="compositionally biased region" description="Polar residues" evidence="1">
    <location>
        <begin position="671"/>
        <end position="680"/>
    </location>
</feature>
<feature type="compositionally biased region" description="Polar residues" evidence="1">
    <location>
        <begin position="210"/>
        <end position="219"/>
    </location>
</feature>
<dbReference type="Gene3D" id="3.40.50.1820">
    <property type="entry name" value="alpha/beta hydrolase"/>
    <property type="match status" value="1"/>
</dbReference>
<feature type="compositionally biased region" description="Polar residues" evidence="1">
    <location>
        <begin position="497"/>
        <end position="511"/>
    </location>
</feature>
<feature type="compositionally biased region" description="Polar residues" evidence="1">
    <location>
        <begin position="2391"/>
        <end position="2405"/>
    </location>
</feature>
<feature type="compositionally biased region" description="Polar residues" evidence="1">
    <location>
        <begin position="1172"/>
        <end position="1181"/>
    </location>
</feature>
<dbReference type="InterPro" id="IPR050266">
    <property type="entry name" value="AB_hydrolase_sf"/>
</dbReference>
<dbReference type="GO" id="GO:0016020">
    <property type="term" value="C:membrane"/>
    <property type="evidence" value="ECO:0007669"/>
    <property type="project" value="TreeGrafter"/>
</dbReference>
<feature type="compositionally biased region" description="Polar residues" evidence="1">
    <location>
        <begin position="23"/>
        <end position="33"/>
    </location>
</feature>
<feature type="compositionally biased region" description="Low complexity" evidence="1">
    <location>
        <begin position="95"/>
        <end position="113"/>
    </location>
</feature>
<feature type="compositionally biased region" description="Basic and acidic residues" evidence="1">
    <location>
        <begin position="896"/>
        <end position="908"/>
    </location>
</feature>
<dbReference type="NCBIfam" id="NF002938">
    <property type="entry name" value="PRK03592.1"/>
    <property type="match status" value="1"/>
</dbReference>
<feature type="region of interest" description="Disordered" evidence="1">
    <location>
        <begin position="489"/>
        <end position="547"/>
    </location>
</feature>
<feature type="region of interest" description="Disordered" evidence="1">
    <location>
        <begin position="2560"/>
        <end position="3043"/>
    </location>
</feature>
<comment type="caution">
    <text evidence="3">The sequence shown here is derived from an EMBL/GenBank/DDBJ whole genome shotgun (WGS) entry which is preliminary data.</text>
</comment>
<feature type="region of interest" description="Disordered" evidence="1">
    <location>
        <begin position="787"/>
        <end position="929"/>
    </location>
</feature>
<evidence type="ECO:0000313" key="4">
    <source>
        <dbReference type="Proteomes" id="UP000192596"/>
    </source>
</evidence>
<gene>
    <name evidence="3" type="ORF">B0A48_13245</name>
</gene>
<proteinExistence type="predicted"/>
<feature type="region of interest" description="Disordered" evidence="1">
    <location>
        <begin position="1675"/>
        <end position="2036"/>
    </location>
</feature>
<evidence type="ECO:0000313" key="3">
    <source>
        <dbReference type="EMBL" id="OQO00754.1"/>
    </source>
</evidence>
<feature type="region of interest" description="Disordered" evidence="1">
    <location>
        <begin position="1599"/>
        <end position="1663"/>
    </location>
</feature>
<dbReference type="Pfam" id="PF00561">
    <property type="entry name" value="Abhydrolase_1"/>
    <property type="match status" value="1"/>
</dbReference>
<feature type="compositionally biased region" description="Polar residues" evidence="1">
    <location>
        <begin position="587"/>
        <end position="598"/>
    </location>
</feature>
<feature type="compositionally biased region" description="Low complexity" evidence="1">
    <location>
        <begin position="2615"/>
        <end position="2630"/>
    </location>
</feature>
<feature type="compositionally biased region" description="Basic and acidic residues" evidence="1">
    <location>
        <begin position="1644"/>
        <end position="1653"/>
    </location>
</feature>
<dbReference type="OrthoDB" id="5151921at2759"/>